<dbReference type="PANTHER" id="PTHR30621">
    <property type="entry name" value="GLUTAMINE SYNTHETASE ADENYLYLTRANSFERASE"/>
    <property type="match status" value="1"/>
</dbReference>
<evidence type="ECO:0000313" key="10">
    <source>
        <dbReference type="EMBL" id="MDF1585933.1"/>
    </source>
</evidence>
<comment type="similarity">
    <text evidence="7">Belongs to the GlnE family.</text>
</comment>
<dbReference type="RefSeq" id="WP_327788350.1">
    <property type="nucleotide sequence ID" value="NZ_JARGEQ010000051.1"/>
</dbReference>
<dbReference type="EC" id="2.7.7.89" evidence="7"/>
<comment type="caution">
    <text evidence="10">The sequence shown here is derived from an EMBL/GenBank/DDBJ whole genome shotgun (WGS) entry which is preliminary data.</text>
</comment>
<accession>A0AAP3UYE7</accession>
<evidence type="ECO:0000313" key="11">
    <source>
        <dbReference type="Proteomes" id="UP001301140"/>
    </source>
</evidence>
<comment type="function">
    <text evidence="7">Involved in the regulation of glutamine synthetase GlnA, a key enzyme in the process to assimilate ammonia. When cellular nitrogen levels are high, the C-terminal adenylyl transferase (AT) inactivates GlnA by covalent transfer of an adenylyl group from ATP to specific tyrosine residue of GlnA, thus reducing its activity. Conversely, when nitrogen levels are low, the N-terminal adenylyl removase (AR) activates GlnA by removing the adenylyl group by phosphorolysis, increasing its activity. The regulatory region of GlnE binds the signal transduction protein PII (GlnB) which indicates the nitrogen status of the cell.</text>
</comment>
<dbReference type="GO" id="GO:0047388">
    <property type="term" value="F:[glutamine synthetase]-adenylyl-L-tyrosine phosphorylase activity"/>
    <property type="evidence" value="ECO:0007669"/>
    <property type="project" value="UniProtKB-EC"/>
</dbReference>
<feature type="domain" description="Glutamate-ammonia ligase adenylyltransferase repeated" evidence="8">
    <location>
        <begin position="51"/>
        <end position="290"/>
    </location>
</feature>
<feature type="region of interest" description="Adenylyl removase" evidence="7">
    <location>
        <begin position="1"/>
        <end position="457"/>
    </location>
</feature>
<keyword evidence="3 7" id="KW-0547">Nucleotide-binding</keyword>
<dbReference type="InterPro" id="IPR005190">
    <property type="entry name" value="GlnE_rpt_dom"/>
</dbReference>
<evidence type="ECO:0000256" key="4">
    <source>
        <dbReference type="ARBA" id="ARBA00022840"/>
    </source>
</evidence>
<dbReference type="NCBIfam" id="NF010706">
    <property type="entry name" value="PRK14108.1"/>
    <property type="match status" value="1"/>
</dbReference>
<dbReference type="GO" id="GO:0000820">
    <property type="term" value="P:regulation of glutamine family amino acid metabolic process"/>
    <property type="evidence" value="ECO:0007669"/>
    <property type="project" value="UniProtKB-UniRule"/>
</dbReference>
<comment type="catalytic activity">
    <reaction evidence="7">
        <text>[glutamine synthetase]-L-tyrosine + ATP = [glutamine synthetase]-O(4)-(5'-adenylyl)-L-tyrosine + diphosphate</text>
        <dbReference type="Rhea" id="RHEA:18589"/>
        <dbReference type="Rhea" id="RHEA-COMP:10660"/>
        <dbReference type="Rhea" id="RHEA-COMP:10661"/>
        <dbReference type="ChEBI" id="CHEBI:30616"/>
        <dbReference type="ChEBI" id="CHEBI:33019"/>
        <dbReference type="ChEBI" id="CHEBI:46858"/>
        <dbReference type="ChEBI" id="CHEBI:83624"/>
        <dbReference type="EC" id="2.7.7.42"/>
    </reaction>
</comment>
<name>A0AAP3UYE7_9PROT</name>
<keyword evidence="5 7" id="KW-0460">Magnesium</keyword>
<dbReference type="HAMAP" id="MF_00802">
    <property type="entry name" value="GlnE"/>
    <property type="match status" value="1"/>
</dbReference>
<dbReference type="NCBIfam" id="NF008292">
    <property type="entry name" value="PRK11072.1"/>
    <property type="match status" value="1"/>
</dbReference>
<dbReference type="Proteomes" id="UP001301140">
    <property type="component" value="Unassembled WGS sequence"/>
</dbReference>
<dbReference type="SUPFAM" id="SSF81593">
    <property type="entry name" value="Nucleotidyltransferase substrate binding subunit/domain"/>
    <property type="match status" value="2"/>
</dbReference>
<evidence type="ECO:0000256" key="1">
    <source>
        <dbReference type="ARBA" id="ARBA00022679"/>
    </source>
</evidence>
<evidence type="ECO:0000256" key="2">
    <source>
        <dbReference type="ARBA" id="ARBA00022695"/>
    </source>
</evidence>
<evidence type="ECO:0000259" key="9">
    <source>
        <dbReference type="Pfam" id="PF08335"/>
    </source>
</evidence>
<organism evidence="10 11">
    <name type="scientific">Marinimicrococcus flavescens</name>
    <dbReference type="NCBI Taxonomy" id="3031815"/>
    <lineage>
        <taxon>Bacteria</taxon>
        <taxon>Pseudomonadati</taxon>
        <taxon>Pseudomonadota</taxon>
        <taxon>Alphaproteobacteria</taxon>
        <taxon>Geminicoccales</taxon>
        <taxon>Geminicoccaceae</taxon>
        <taxon>Marinimicrococcus</taxon>
    </lineage>
</organism>
<proteinExistence type="inferred from homology"/>
<feature type="domain" description="Glutamate-ammonia ligase adenylyltransferase repeated" evidence="8">
    <location>
        <begin position="565"/>
        <end position="805"/>
    </location>
</feature>
<dbReference type="PANTHER" id="PTHR30621:SF0">
    <property type="entry name" value="BIFUNCTIONAL GLUTAMINE SYNTHETASE ADENYLYLTRANSFERASE_ADENYLYL-REMOVING ENZYME"/>
    <property type="match status" value="1"/>
</dbReference>
<evidence type="ECO:0000259" key="8">
    <source>
        <dbReference type="Pfam" id="PF03710"/>
    </source>
</evidence>
<keyword evidence="4 7" id="KW-0067">ATP-binding</keyword>
<dbReference type="InterPro" id="IPR023057">
    <property type="entry name" value="GlnE"/>
</dbReference>
<sequence length="981" mass="107540">MPSLLQPPRAADAATAERGLRRLCQVAQAHADRAVGDAFAGWLEGDLAAGIAAGSPFLTDCLAAEPDIATRFLELGPEAVWDDLVAETLAVDRGDRTRLMAGLRRVRRRVALLTALADLSGQWELERVTLALSDFADLAVQRTMQHLLLEGAKRGEIELEGGDDPSAGCGIFILGMGKHGARELNYSSDIDLIVLFDAEAVRYRGAESAMAFCVRLTRSLVHLLENRSRDGYVFRTDLRLRPHPPGHPLALSTDAAELYYERHGQNWERAAFIKARVVAGDQRAGDGFLRVLQPYVWRKHLDYAAIRDIHSIKRQINAYRGFGNIRALGHDLKVGRGGIREIEFFAQTQQLILGGRVPELRHGATQPALQALVANRWLDEETASELTASYRLLRTLEHRLQMVADQQTQALPAREGEFARFAAFAGFPDGEALAETVLETLRTVERHYAALFEAEPDLGGGGSLVFTGTGDDPATLETLKAMGFKDAAGVAGRIRAWHHGHIRATRSTRAREILTELTPSLFEALRRQHDVDTAFKLFDEFVSRLPAGVQLFSLIRANPGLLRLVCDLMGAAPRLARHLAANVDLFEAILEPDFFENLPDAATLRQEYESRLKDARDLQDVLDIARRWAHGRQFQAGLQILLGLSDPEQAAATLTDIAEIVLQSLLPRAEAWLTEQHGSVPGGSFVVLGLGKLGSRELTVGSDLDLVFVYDADPEALSDGAKPLSAHTWYARLGQRLVSALTARTAEGQLFEIDTRLRPSGNVGPVACSVANFARYQEQTAETWEQQALTRARVVAGDAELAAKVGEVIETTLRRPRDLVALRAAVRAMRERIFKGHGSADPWSLKHARGGLVDMEFTAQFLQLAFLHERPELRATGTAEVLAAAGEAGLMAPSRARDLVAALRLHHALQAVLRLSLRDRFVPAEAPEGLREALSRAALRANPDGLPLEDFQALEARLVESQDLARRILDDFCPPAATGGP</sequence>
<dbReference type="Gene3D" id="1.20.120.330">
    <property type="entry name" value="Nucleotidyltransferases domain 2"/>
    <property type="match status" value="2"/>
</dbReference>
<dbReference type="InterPro" id="IPR043519">
    <property type="entry name" value="NT_sf"/>
</dbReference>
<keyword evidence="6 7" id="KW-0511">Multifunctional enzyme</keyword>
<evidence type="ECO:0000256" key="5">
    <source>
        <dbReference type="ARBA" id="ARBA00022842"/>
    </source>
</evidence>
<comment type="cofactor">
    <cofactor evidence="7">
        <name>Mg(2+)</name>
        <dbReference type="ChEBI" id="CHEBI:18420"/>
    </cofactor>
</comment>
<keyword evidence="2 7" id="KW-0548">Nucleotidyltransferase</keyword>
<feature type="region of interest" description="Adenylyl transferase" evidence="7">
    <location>
        <begin position="460"/>
        <end position="981"/>
    </location>
</feature>
<evidence type="ECO:0000256" key="6">
    <source>
        <dbReference type="ARBA" id="ARBA00023268"/>
    </source>
</evidence>
<feature type="domain" description="PII-uridylyltransferase/Glutamine-synthetase adenylyltransferase" evidence="9">
    <location>
        <begin position="314"/>
        <end position="452"/>
    </location>
</feature>
<evidence type="ECO:0000256" key="3">
    <source>
        <dbReference type="ARBA" id="ARBA00022741"/>
    </source>
</evidence>
<dbReference type="GO" id="GO:0005829">
    <property type="term" value="C:cytosol"/>
    <property type="evidence" value="ECO:0007669"/>
    <property type="project" value="TreeGrafter"/>
</dbReference>
<dbReference type="GO" id="GO:0008882">
    <property type="term" value="F:[glutamate-ammonia-ligase] adenylyltransferase activity"/>
    <property type="evidence" value="ECO:0007669"/>
    <property type="project" value="UniProtKB-UniRule"/>
</dbReference>
<dbReference type="EC" id="2.7.7.42" evidence="7"/>
<keyword evidence="11" id="KW-1185">Reference proteome</keyword>
<dbReference type="Pfam" id="PF03710">
    <property type="entry name" value="GlnE"/>
    <property type="match status" value="2"/>
</dbReference>
<dbReference type="AlphaFoldDB" id="A0AAP3UYE7"/>
<dbReference type="GO" id="GO:0005524">
    <property type="term" value="F:ATP binding"/>
    <property type="evidence" value="ECO:0007669"/>
    <property type="project" value="UniProtKB-UniRule"/>
</dbReference>
<reference evidence="10 11" key="1">
    <citation type="submission" date="2023-03" db="EMBL/GenBank/DDBJ databases">
        <title>YIM 152171 draft genome.</title>
        <authorList>
            <person name="Yang Z."/>
        </authorList>
    </citation>
    <scope>NUCLEOTIDE SEQUENCE [LARGE SCALE GENOMIC DNA]</scope>
    <source>
        <strain evidence="10 11">YIM 152171</strain>
    </source>
</reference>
<keyword evidence="1 7" id="KW-0808">Transferase</keyword>
<dbReference type="GO" id="GO:0000287">
    <property type="term" value="F:magnesium ion binding"/>
    <property type="evidence" value="ECO:0007669"/>
    <property type="project" value="UniProtKB-UniRule"/>
</dbReference>
<feature type="domain" description="PII-uridylyltransferase/Glutamine-synthetase adenylyltransferase" evidence="9">
    <location>
        <begin position="843"/>
        <end position="915"/>
    </location>
</feature>
<comment type="catalytic activity">
    <reaction evidence="7">
        <text>[glutamine synthetase]-O(4)-(5'-adenylyl)-L-tyrosine + phosphate = [glutamine synthetase]-L-tyrosine + ADP</text>
        <dbReference type="Rhea" id="RHEA:43716"/>
        <dbReference type="Rhea" id="RHEA-COMP:10660"/>
        <dbReference type="Rhea" id="RHEA-COMP:10661"/>
        <dbReference type="ChEBI" id="CHEBI:43474"/>
        <dbReference type="ChEBI" id="CHEBI:46858"/>
        <dbReference type="ChEBI" id="CHEBI:83624"/>
        <dbReference type="ChEBI" id="CHEBI:456216"/>
        <dbReference type="EC" id="2.7.7.89"/>
    </reaction>
</comment>
<protein>
    <recommendedName>
        <fullName evidence="7">Bifunctional glutamine synthetase adenylyltransferase/adenylyl-removing enzyme</fullName>
    </recommendedName>
    <alternativeName>
        <fullName evidence="7">ATP:glutamine synthetase adenylyltransferase</fullName>
    </alternativeName>
    <alternativeName>
        <fullName evidence="7">ATase</fullName>
    </alternativeName>
    <domain>
        <recommendedName>
            <fullName evidence="7">Glutamine synthetase adenylyl-L-tyrosine phosphorylase</fullName>
            <ecNumber evidence="7">2.7.7.89</ecNumber>
        </recommendedName>
        <alternativeName>
            <fullName evidence="7">Adenylyl removase</fullName>
            <shortName evidence="7">AR</shortName>
            <shortName evidence="7">AT-N</shortName>
        </alternativeName>
    </domain>
    <domain>
        <recommendedName>
            <fullName evidence="7">Glutamine synthetase adenylyl transferase</fullName>
            <ecNumber evidence="7">2.7.7.42</ecNumber>
        </recommendedName>
        <alternativeName>
            <fullName evidence="7">Adenylyl transferase</fullName>
            <shortName evidence="7">AT</shortName>
            <shortName evidence="7">AT-C</shortName>
        </alternativeName>
    </domain>
</protein>
<dbReference type="SUPFAM" id="SSF81301">
    <property type="entry name" value="Nucleotidyltransferase"/>
    <property type="match status" value="2"/>
</dbReference>
<dbReference type="Gene3D" id="1.20.120.1510">
    <property type="match status" value="1"/>
</dbReference>
<dbReference type="Pfam" id="PF08335">
    <property type="entry name" value="GlnD_UR_UTase"/>
    <property type="match status" value="2"/>
</dbReference>
<dbReference type="EMBL" id="JARGEQ010000051">
    <property type="protein sequence ID" value="MDF1585933.1"/>
    <property type="molecule type" value="Genomic_DNA"/>
</dbReference>
<evidence type="ECO:0000256" key="7">
    <source>
        <dbReference type="HAMAP-Rule" id="MF_00802"/>
    </source>
</evidence>
<dbReference type="CDD" id="cd05401">
    <property type="entry name" value="NT_GlnE_GlnD_like"/>
    <property type="match status" value="2"/>
</dbReference>
<gene>
    <name evidence="7" type="primary">glnE</name>
    <name evidence="10" type="ORF">PZ740_05990</name>
</gene>
<dbReference type="InterPro" id="IPR013546">
    <property type="entry name" value="PII_UdlTrfase/GS_AdlTrfase"/>
</dbReference>
<dbReference type="Gene3D" id="3.30.460.10">
    <property type="entry name" value="Beta Polymerase, domain 2"/>
    <property type="match status" value="2"/>
</dbReference>